<gene>
    <name evidence="1" type="ORF">NDU88_001963</name>
</gene>
<organism evidence="1 2">
    <name type="scientific">Pleurodeles waltl</name>
    <name type="common">Iberian ribbed newt</name>
    <dbReference type="NCBI Taxonomy" id="8319"/>
    <lineage>
        <taxon>Eukaryota</taxon>
        <taxon>Metazoa</taxon>
        <taxon>Chordata</taxon>
        <taxon>Craniata</taxon>
        <taxon>Vertebrata</taxon>
        <taxon>Euteleostomi</taxon>
        <taxon>Amphibia</taxon>
        <taxon>Batrachia</taxon>
        <taxon>Caudata</taxon>
        <taxon>Salamandroidea</taxon>
        <taxon>Salamandridae</taxon>
        <taxon>Pleurodelinae</taxon>
        <taxon>Pleurodeles</taxon>
    </lineage>
</organism>
<comment type="caution">
    <text evidence="1">The sequence shown here is derived from an EMBL/GenBank/DDBJ whole genome shotgun (WGS) entry which is preliminary data.</text>
</comment>
<accession>A0AAV7KS92</accession>
<proteinExistence type="predicted"/>
<dbReference type="EMBL" id="JANPWB010000016">
    <property type="protein sequence ID" value="KAJ1081788.1"/>
    <property type="molecule type" value="Genomic_DNA"/>
</dbReference>
<dbReference type="Proteomes" id="UP001066276">
    <property type="component" value="Chromosome 12"/>
</dbReference>
<sequence>MVTRPYYASFYICLRFKVWGLSKAIHLPQLCGVTLLWLAYRGILTQDTTPPLLQKKGMEQPWHKKPALVRLAASQATCRRDAILAERSVLICLVGAGVRQVNINDVPLAS</sequence>
<evidence type="ECO:0000313" key="2">
    <source>
        <dbReference type="Proteomes" id="UP001066276"/>
    </source>
</evidence>
<evidence type="ECO:0000313" key="1">
    <source>
        <dbReference type="EMBL" id="KAJ1081788.1"/>
    </source>
</evidence>
<protein>
    <submittedName>
        <fullName evidence="1">Uncharacterized protein</fullName>
    </submittedName>
</protein>
<keyword evidence="2" id="KW-1185">Reference proteome</keyword>
<dbReference type="AlphaFoldDB" id="A0AAV7KS92"/>
<name>A0AAV7KS92_PLEWA</name>
<reference evidence="1" key="1">
    <citation type="journal article" date="2022" name="bioRxiv">
        <title>Sequencing and chromosome-scale assembly of the giantPleurodeles waltlgenome.</title>
        <authorList>
            <person name="Brown T."/>
            <person name="Elewa A."/>
            <person name="Iarovenko S."/>
            <person name="Subramanian E."/>
            <person name="Araus A.J."/>
            <person name="Petzold A."/>
            <person name="Susuki M."/>
            <person name="Suzuki K.-i.T."/>
            <person name="Hayashi T."/>
            <person name="Toyoda A."/>
            <person name="Oliveira C."/>
            <person name="Osipova E."/>
            <person name="Leigh N.D."/>
            <person name="Simon A."/>
            <person name="Yun M.H."/>
        </authorList>
    </citation>
    <scope>NUCLEOTIDE SEQUENCE</scope>
    <source>
        <strain evidence="1">20211129_DDA</strain>
        <tissue evidence="1">Liver</tissue>
    </source>
</reference>